<keyword evidence="5" id="KW-1185">Reference proteome</keyword>
<dbReference type="Proteomes" id="UP000824890">
    <property type="component" value="Unassembled WGS sequence"/>
</dbReference>
<evidence type="ECO:0000256" key="1">
    <source>
        <dbReference type="ARBA" id="ARBA00006568"/>
    </source>
</evidence>
<evidence type="ECO:0000256" key="2">
    <source>
        <dbReference type="ARBA" id="ARBA00022734"/>
    </source>
</evidence>
<reference evidence="4 5" key="1">
    <citation type="submission" date="2021-05" db="EMBL/GenBank/DDBJ databases">
        <title>Genome Assembly of Synthetic Allotetraploid Brassica napus Reveals Homoeologous Exchanges between Subgenomes.</title>
        <authorList>
            <person name="Davis J.T."/>
        </authorList>
    </citation>
    <scope>NUCLEOTIDE SEQUENCE [LARGE SCALE GENOMIC DNA]</scope>
    <source>
        <strain evidence="5">cv. Da-Ae</strain>
        <tissue evidence="4">Seedling</tissue>
    </source>
</reference>
<dbReference type="PANTHER" id="PTHR47293:SF47">
    <property type="entry name" value="JACALIN-TYPE LECTIN DOMAIN-CONTAINING PROTEIN"/>
    <property type="match status" value="1"/>
</dbReference>
<evidence type="ECO:0000313" key="4">
    <source>
        <dbReference type="EMBL" id="KAH0887386.1"/>
    </source>
</evidence>
<dbReference type="EMBL" id="JAGKQM010000014">
    <property type="protein sequence ID" value="KAH0887386.1"/>
    <property type="molecule type" value="Genomic_DNA"/>
</dbReference>
<evidence type="ECO:0000259" key="3">
    <source>
        <dbReference type="PROSITE" id="PS51752"/>
    </source>
</evidence>
<organism evidence="4 5">
    <name type="scientific">Brassica napus</name>
    <name type="common">Rape</name>
    <dbReference type="NCBI Taxonomy" id="3708"/>
    <lineage>
        <taxon>Eukaryota</taxon>
        <taxon>Viridiplantae</taxon>
        <taxon>Streptophyta</taxon>
        <taxon>Embryophyta</taxon>
        <taxon>Tracheophyta</taxon>
        <taxon>Spermatophyta</taxon>
        <taxon>Magnoliopsida</taxon>
        <taxon>eudicotyledons</taxon>
        <taxon>Gunneridae</taxon>
        <taxon>Pentapetalae</taxon>
        <taxon>rosids</taxon>
        <taxon>malvids</taxon>
        <taxon>Brassicales</taxon>
        <taxon>Brassicaceae</taxon>
        <taxon>Brassiceae</taxon>
        <taxon>Brassica</taxon>
    </lineage>
</organism>
<proteinExistence type="inferred from homology"/>
<dbReference type="Pfam" id="PF01419">
    <property type="entry name" value="Jacalin"/>
    <property type="match status" value="1"/>
</dbReference>
<accession>A0ABQ8A4E3</accession>
<gene>
    <name evidence="4" type="ORF">HID58_063482</name>
</gene>
<protein>
    <recommendedName>
        <fullName evidence="3">Jacalin-type lectin domain-containing protein</fullName>
    </recommendedName>
</protein>
<dbReference type="InterPro" id="IPR001229">
    <property type="entry name" value="Jacalin-like_lectin_dom"/>
</dbReference>
<dbReference type="PROSITE" id="PS51752">
    <property type="entry name" value="JACALIN_LECTIN"/>
    <property type="match status" value="1"/>
</dbReference>
<comment type="caution">
    <text evidence="4">The sequence shown here is derived from an EMBL/GenBank/DDBJ whole genome shotgun (WGS) entry which is preliminary data.</text>
</comment>
<name>A0ABQ8A4E3_BRANA</name>
<comment type="similarity">
    <text evidence="1">Belongs to the jacalin lectin family.</text>
</comment>
<dbReference type="SMART" id="SM00915">
    <property type="entry name" value="Jacalin"/>
    <property type="match status" value="1"/>
</dbReference>
<dbReference type="SUPFAM" id="SSF51101">
    <property type="entry name" value="Mannose-binding lectins"/>
    <property type="match status" value="1"/>
</dbReference>
<dbReference type="InterPro" id="IPR036404">
    <property type="entry name" value="Jacalin-like_lectin_dom_sf"/>
</dbReference>
<dbReference type="Gene3D" id="2.100.10.30">
    <property type="entry name" value="Jacalin-like lectin domain"/>
    <property type="match status" value="2"/>
</dbReference>
<sequence>MLDMIRAGLVGKKVPSYDSRWDEKGHTMISHIFVSFSEFITCVQFGYLKDGALVLSQTFGFSEGSFRTVKLAQDEYITGLSGVVEKMGGIINLTFHTNRGKHGPIGRSSDGCGRSCSTIEIDPAISDRSEFSGFFGTYNSHYLSAIGIYVSPTPMTGTLAGLLGYKVPSYDSRWDEKGRTMISHIFVSFSEYITCVQFGYLEDGALVLSKTFGFSEGSFRTVSCETESR</sequence>
<feature type="domain" description="Jacalin-type lectin" evidence="3">
    <location>
        <begin position="4"/>
        <end position="152"/>
    </location>
</feature>
<evidence type="ECO:0000313" key="5">
    <source>
        <dbReference type="Proteomes" id="UP000824890"/>
    </source>
</evidence>
<keyword evidence="2" id="KW-0430">Lectin</keyword>
<dbReference type="PANTHER" id="PTHR47293">
    <property type="entry name" value="JACALIN-RELATED LECTIN 3"/>
    <property type="match status" value="1"/>
</dbReference>